<name>K2RRR4_METFP</name>
<evidence type="ECO:0000313" key="3">
    <source>
        <dbReference type="Proteomes" id="UP000007360"/>
    </source>
</evidence>
<dbReference type="PATRIC" id="fig|1204725.3.peg.1674"/>
<keyword evidence="1" id="KW-1133">Transmembrane helix</keyword>
<keyword evidence="1" id="KW-0472">Membrane</keyword>
<dbReference type="EMBL" id="AMPO01000007">
    <property type="protein sequence ID" value="EKF85425.1"/>
    <property type="molecule type" value="Genomic_DNA"/>
</dbReference>
<evidence type="ECO:0000313" key="2">
    <source>
        <dbReference type="EMBL" id="EKF85425.1"/>
    </source>
</evidence>
<reference evidence="2 3" key="1">
    <citation type="journal article" date="2012" name="J. Bacteriol.">
        <title>Draft genome sequence of Methanobacterium formicicum DSM 3637, an archaebacterium isolated from the methane producer amoeba Pelomyxa palustris.</title>
        <authorList>
            <person name="Gutierrez G."/>
        </authorList>
    </citation>
    <scope>NUCLEOTIDE SEQUENCE [LARGE SCALE GENOMIC DNA]</scope>
    <source>
        <strain evidence="3">DSM 3637 / PP1</strain>
    </source>
</reference>
<accession>K2RRR4</accession>
<dbReference type="AlphaFoldDB" id="K2RRR4"/>
<gene>
    <name evidence="2" type="ORF">A994_08326</name>
</gene>
<organism evidence="2 3">
    <name type="scientific">Methanobacterium formicicum (strain DSM 3637 / PP1)</name>
    <dbReference type="NCBI Taxonomy" id="1204725"/>
    <lineage>
        <taxon>Archaea</taxon>
        <taxon>Methanobacteriati</taxon>
        <taxon>Methanobacteriota</taxon>
        <taxon>Methanomada group</taxon>
        <taxon>Methanobacteria</taxon>
        <taxon>Methanobacteriales</taxon>
        <taxon>Methanobacteriaceae</taxon>
        <taxon>Methanobacterium</taxon>
    </lineage>
</organism>
<protein>
    <submittedName>
        <fullName evidence="2">Uncharacterized protein</fullName>
    </submittedName>
</protein>
<sequence length="62" mass="7267">MQKNYKNNSIPDLRRTPQYRDEIDLRYLSMRYLVPMVIMLTVLMISVMMVAATPNSNFPATI</sequence>
<dbReference type="OrthoDB" id="71051at2157"/>
<keyword evidence="3" id="KW-1185">Reference proteome</keyword>
<keyword evidence="1" id="KW-0812">Transmembrane</keyword>
<proteinExistence type="predicted"/>
<feature type="transmembrane region" description="Helical" evidence="1">
    <location>
        <begin position="32"/>
        <end position="52"/>
    </location>
</feature>
<evidence type="ECO:0000256" key="1">
    <source>
        <dbReference type="SAM" id="Phobius"/>
    </source>
</evidence>
<comment type="caution">
    <text evidence="2">The sequence shown here is derived from an EMBL/GenBank/DDBJ whole genome shotgun (WGS) entry which is preliminary data.</text>
</comment>
<dbReference type="RefSeq" id="WP_004031016.1">
    <property type="nucleotide sequence ID" value="NZ_AMPO01000007.1"/>
</dbReference>
<dbReference type="Proteomes" id="UP000007360">
    <property type="component" value="Unassembled WGS sequence"/>
</dbReference>